<organism evidence="2 3">
    <name type="scientific">Chryseobacterium defluvii</name>
    <dbReference type="NCBI Taxonomy" id="160396"/>
    <lineage>
        <taxon>Bacteria</taxon>
        <taxon>Pseudomonadati</taxon>
        <taxon>Bacteroidota</taxon>
        <taxon>Flavobacteriia</taxon>
        <taxon>Flavobacteriales</taxon>
        <taxon>Weeksellaceae</taxon>
        <taxon>Chryseobacterium group</taxon>
        <taxon>Chryseobacterium</taxon>
    </lineage>
</organism>
<feature type="transmembrane region" description="Helical" evidence="1">
    <location>
        <begin position="12"/>
        <end position="28"/>
    </location>
</feature>
<keyword evidence="3" id="KW-1185">Reference proteome</keyword>
<evidence type="ECO:0000313" key="2">
    <source>
        <dbReference type="EMBL" id="MBB4805014.1"/>
    </source>
</evidence>
<gene>
    <name evidence="2" type="ORF">HNP38_000286</name>
</gene>
<protein>
    <submittedName>
        <fullName evidence="2">Uncharacterized protein</fullName>
    </submittedName>
</protein>
<evidence type="ECO:0000256" key="1">
    <source>
        <dbReference type="SAM" id="Phobius"/>
    </source>
</evidence>
<dbReference type="EMBL" id="JACHLE010000001">
    <property type="protein sequence ID" value="MBB4805014.1"/>
    <property type="molecule type" value="Genomic_DNA"/>
</dbReference>
<reference evidence="2 3" key="1">
    <citation type="submission" date="2020-08" db="EMBL/GenBank/DDBJ databases">
        <title>Functional genomics of gut bacteria from endangered species of beetles.</title>
        <authorList>
            <person name="Carlos-Shanley C."/>
        </authorList>
    </citation>
    <scope>NUCLEOTIDE SEQUENCE [LARGE SCALE GENOMIC DNA]</scope>
    <source>
        <strain evidence="2 3">S00151</strain>
    </source>
</reference>
<name>A0A840KB18_9FLAO</name>
<dbReference type="RefSeq" id="WP_184183337.1">
    <property type="nucleotide sequence ID" value="NZ_JACHLE010000001.1"/>
</dbReference>
<keyword evidence="1" id="KW-0472">Membrane</keyword>
<keyword evidence="1" id="KW-1133">Transmembrane helix</keyword>
<accession>A0A840KB18</accession>
<keyword evidence="1" id="KW-0812">Transmembrane</keyword>
<proteinExistence type="predicted"/>
<dbReference type="AlphaFoldDB" id="A0A840KB18"/>
<evidence type="ECO:0000313" key="3">
    <source>
        <dbReference type="Proteomes" id="UP000592180"/>
    </source>
</evidence>
<feature type="transmembrane region" description="Helical" evidence="1">
    <location>
        <begin position="34"/>
        <end position="51"/>
    </location>
</feature>
<sequence length="61" mass="7477">MENKWKKIWNKWWTAILFFIAIGISQIMDPAINWIPLAINLLIVVLYFYVFKFHKKQQHNN</sequence>
<comment type="caution">
    <text evidence="2">The sequence shown here is derived from an EMBL/GenBank/DDBJ whole genome shotgun (WGS) entry which is preliminary data.</text>
</comment>
<dbReference type="Proteomes" id="UP000592180">
    <property type="component" value="Unassembled WGS sequence"/>
</dbReference>